<dbReference type="SUPFAM" id="SSF56925">
    <property type="entry name" value="OMPA-like"/>
    <property type="match status" value="1"/>
</dbReference>
<gene>
    <name evidence="4" type="ORF">OQ257_03455</name>
</gene>
<dbReference type="EMBL" id="JAPHVQ010000002">
    <property type="protein sequence ID" value="MDE8034222.1"/>
    <property type="molecule type" value="Genomic_DNA"/>
</dbReference>
<organism evidence="4 5">
    <name type="scientific">Actinobacillus equuli subsp. equuli</name>
    <dbReference type="NCBI Taxonomy" id="202947"/>
    <lineage>
        <taxon>Bacteria</taxon>
        <taxon>Pseudomonadati</taxon>
        <taxon>Pseudomonadota</taxon>
        <taxon>Gammaproteobacteria</taxon>
        <taxon>Pasteurellales</taxon>
        <taxon>Pasteurellaceae</taxon>
        <taxon>Actinobacillus</taxon>
    </lineage>
</organism>
<dbReference type="PROSITE" id="PS51257">
    <property type="entry name" value="PROKAR_LIPOPROTEIN"/>
    <property type="match status" value="1"/>
</dbReference>
<dbReference type="Pfam" id="PF01298">
    <property type="entry name" value="TbpB_B_D"/>
    <property type="match status" value="1"/>
</dbReference>
<keyword evidence="2" id="KW-0732">Signal</keyword>
<dbReference type="Proteomes" id="UP001142444">
    <property type="component" value="Unassembled WGS sequence"/>
</dbReference>
<dbReference type="InterPro" id="IPR001677">
    <property type="entry name" value="TbpB_B_D"/>
</dbReference>
<feature type="domain" description="Transferrin-binding protein B C-lobe/N-lobe beta-barrel" evidence="3">
    <location>
        <begin position="303"/>
        <end position="414"/>
    </location>
</feature>
<reference evidence="4" key="2">
    <citation type="journal article" date="2023" name="Pathogens">
        <title>Pathological Features and Genomic Characterization of an Actinobacillus equuli subsp. equuli Bearing Unique Virulence-Associated Genes from an Adult Horse with Pleuropneumonia.</title>
        <authorList>
            <person name="Kamali M."/>
            <person name="Carossino M."/>
            <person name="Del Piero F."/>
            <person name="Peak L."/>
            <person name="Mitchell M.S."/>
            <person name="Willette J."/>
            <person name="Baker R."/>
            <person name="Li F."/>
            <person name="Kenez A."/>
            <person name="Balasuriya U.B.R."/>
            <person name="Go Y.Y."/>
        </authorList>
    </citation>
    <scope>NUCLEOTIDE SEQUENCE</scope>
    <source>
        <strain evidence="4">4524</strain>
    </source>
</reference>
<feature type="coiled-coil region" evidence="1">
    <location>
        <begin position="46"/>
        <end position="80"/>
    </location>
</feature>
<proteinExistence type="predicted"/>
<protein>
    <submittedName>
        <fullName evidence="4">Transferrin-binding protein-like solute binding protein</fullName>
    </submittedName>
</protein>
<dbReference type="AlphaFoldDB" id="A0A9X4G1S9"/>
<feature type="signal peptide" evidence="2">
    <location>
        <begin position="1"/>
        <end position="24"/>
    </location>
</feature>
<evidence type="ECO:0000256" key="2">
    <source>
        <dbReference type="SAM" id="SignalP"/>
    </source>
</evidence>
<sequence>MKTILNKQVLNTAATILLSIGVTACSSGGSDQPGIDQSTRLSQVAVQNLLTNKLQAQEHLDEVKQALVALQLALVKAQSANTAEEAQQVLILASGLLENANGATADARKAAKDAASRVSSASTQLSTAADEANNVMNIANQASNVNLEAANVFTQIQAAVADLIKKEEEKAAEQAKKTEQEKKIAINKALTTAVSYNNVNSIVHDYSNGEAREVLLAKLQKQGSNAPASCTNAKASTCHKEVARGSVVVNYNQAYSSYAVIRETYDNENPQPNNAFIVLAKESDLTTDRAVVVNATYTGKASYSAKNVPAVMTRDFTLKVENDKVSGSVFQKTVNLKGVEKVTENVALNEGKISVENGVVGFSGSAKFGAIASNAEGSYKGVFVGKNAEEVIGTFETNSTEKASSAQGAFAGKK</sequence>
<evidence type="ECO:0000313" key="4">
    <source>
        <dbReference type="EMBL" id="MDE8034222.1"/>
    </source>
</evidence>
<name>A0A9X4G1S9_ACTEU</name>
<feature type="chain" id="PRO_5040842229" evidence="2">
    <location>
        <begin position="25"/>
        <end position="414"/>
    </location>
</feature>
<keyword evidence="5" id="KW-1185">Reference proteome</keyword>
<comment type="caution">
    <text evidence="4">The sequence shown here is derived from an EMBL/GenBank/DDBJ whole genome shotgun (WGS) entry which is preliminary data.</text>
</comment>
<reference evidence="4" key="1">
    <citation type="submission" date="2022-11" db="EMBL/GenBank/DDBJ databases">
        <authorList>
            <person name="Kamali M."/>
            <person name="Peak L."/>
            <person name="Go Y.Y."/>
            <person name="Balasuriya U.B.R."/>
            <person name="Carossino M."/>
        </authorList>
    </citation>
    <scope>NUCLEOTIDE SEQUENCE</scope>
    <source>
        <strain evidence="4">4524</strain>
    </source>
</reference>
<feature type="coiled-coil region" evidence="1">
    <location>
        <begin position="156"/>
        <end position="188"/>
    </location>
</feature>
<evidence type="ECO:0000313" key="5">
    <source>
        <dbReference type="Proteomes" id="UP001142444"/>
    </source>
</evidence>
<dbReference type="RefSeq" id="WP_275217433.1">
    <property type="nucleotide sequence ID" value="NZ_JAPHVQ010000002.1"/>
</dbReference>
<dbReference type="InterPro" id="IPR011250">
    <property type="entry name" value="OMP/PagP_B-barrel"/>
</dbReference>
<accession>A0A9X4G1S9</accession>
<evidence type="ECO:0000256" key="1">
    <source>
        <dbReference type="SAM" id="Coils"/>
    </source>
</evidence>
<dbReference type="Gene3D" id="2.40.160.90">
    <property type="match status" value="1"/>
</dbReference>
<keyword evidence="1" id="KW-0175">Coiled coil</keyword>
<evidence type="ECO:0000259" key="3">
    <source>
        <dbReference type="Pfam" id="PF01298"/>
    </source>
</evidence>